<dbReference type="OrthoDB" id="20916at2"/>
<gene>
    <name evidence="2" type="ORF">DFR37_12233</name>
</gene>
<dbReference type="InterPro" id="IPR016181">
    <property type="entry name" value="Acyl_CoA_acyltransferase"/>
</dbReference>
<dbReference type="CDD" id="cd04301">
    <property type="entry name" value="NAT_SF"/>
    <property type="match status" value="1"/>
</dbReference>
<sequence length="284" mass="31050">MSRLNLAIRPMTRQELDIGVEWAAAEGWNPGLHDADSFYAADPDGFLIGLLGDEPIGMISAVKYGSDFGFIGFYIVRPAYRRQGYGSALWEAAMRVLEGRFTGLDGVVEQQENYRKSGFVLAYNNVRYQGLIPVQAWSHDESIVPLASIASDELQCYDAQLFPAGRETFLGSWISQQGSTALACLHKGSLAGYGVIRPCRTGFRVGPLFANEGRFAERLLRALAARLPEGSIIQLDIPSVNPAAVALVQTYGMARVFETARMYSGPAPSLAIEYMFGVTTFELG</sequence>
<organism evidence="2 3">
    <name type="scientific">Eoetvoesiella caeni</name>
    <dbReference type="NCBI Taxonomy" id="645616"/>
    <lineage>
        <taxon>Bacteria</taxon>
        <taxon>Pseudomonadati</taxon>
        <taxon>Pseudomonadota</taxon>
        <taxon>Betaproteobacteria</taxon>
        <taxon>Burkholderiales</taxon>
        <taxon>Alcaligenaceae</taxon>
        <taxon>Eoetvoesiella</taxon>
    </lineage>
</organism>
<dbReference type="Gene3D" id="3.40.630.30">
    <property type="match status" value="1"/>
</dbReference>
<accession>A0A366H1D9</accession>
<dbReference type="InterPro" id="IPR000182">
    <property type="entry name" value="GNAT_dom"/>
</dbReference>
<dbReference type="GO" id="GO:0005840">
    <property type="term" value="C:ribosome"/>
    <property type="evidence" value="ECO:0007669"/>
    <property type="project" value="UniProtKB-KW"/>
</dbReference>
<feature type="domain" description="N-acetyltransferase" evidence="1">
    <location>
        <begin position="6"/>
        <end position="138"/>
    </location>
</feature>
<dbReference type="AlphaFoldDB" id="A0A366H1D9"/>
<dbReference type="Proteomes" id="UP000253628">
    <property type="component" value="Unassembled WGS sequence"/>
</dbReference>
<dbReference type="PANTHER" id="PTHR47237:SF1">
    <property type="entry name" value="SLL0310 PROTEIN"/>
    <property type="match status" value="1"/>
</dbReference>
<evidence type="ECO:0000313" key="2">
    <source>
        <dbReference type="EMBL" id="RBP35032.1"/>
    </source>
</evidence>
<keyword evidence="3" id="KW-1185">Reference proteome</keyword>
<proteinExistence type="predicted"/>
<reference evidence="2 3" key="1">
    <citation type="submission" date="2018-06" db="EMBL/GenBank/DDBJ databases">
        <title>Genomic Encyclopedia of Type Strains, Phase IV (KMG-IV): sequencing the most valuable type-strain genomes for metagenomic binning, comparative biology and taxonomic classification.</title>
        <authorList>
            <person name="Goeker M."/>
        </authorList>
    </citation>
    <scope>NUCLEOTIDE SEQUENCE [LARGE SCALE GENOMIC DNA]</scope>
    <source>
        <strain evidence="2 3">DSM 25520</strain>
    </source>
</reference>
<dbReference type="PROSITE" id="PS51186">
    <property type="entry name" value="GNAT"/>
    <property type="match status" value="1"/>
</dbReference>
<comment type="caution">
    <text evidence="2">The sequence shown here is derived from an EMBL/GenBank/DDBJ whole genome shotgun (WGS) entry which is preliminary data.</text>
</comment>
<evidence type="ECO:0000313" key="3">
    <source>
        <dbReference type="Proteomes" id="UP000253628"/>
    </source>
</evidence>
<evidence type="ECO:0000259" key="1">
    <source>
        <dbReference type="PROSITE" id="PS51186"/>
    </source>
</evidence>
<dbReference type="InterPro" id="IPR052729">
    <property type="entry name" value="Acyl/Acetyltrans_Enzymes"/>
</dbReference>
<dbReference type="EMBL" id="QNRQ01000022">
    <property type="protein sequence ID" value="RBP35032.1"/>
    <property type="molecule type" value="Genomic_DNA"/>
</dbReference>
<dbReference type="Pfam" id="PF00583">
    <property type="entry name" value="Acetyltransf_1"/>
    <property type="match status" value="1"/>
</dbReference>
<protein>
    <submittedName>
        <fullName evidence="2">Ribosomal protein S18 acetylase RimI-like enzyme</fullName>
    </submittedName>
</protein>
<dbReference type="PANTHER" id="PTHR47237">
    <property type="entry name" value="SLL0310 PROTEIN"/>
    <property type="match status" value="1"/>
</dbReference>
<dbReference type="SUPFAM" id="SSF55729">
    <property type="entry name" value="Acyl-CoA N-acyltransferases (Nat)"/>
    <property type="match status" value="1"/>
</dbReference>
<dbReference type="Pfam" id="PF18014">
    <property type="entry name" value="Acetyltransf_18"/>
    <property type="match status" value="1"/>
</dbReference>
<keyword evidence="2" id="KW-0687">Ribonucleoprotein</keyword>
<dbReference type="RefSeq" id="WP_113935257.1">
    <property type="nucleotide sequence ID" value="NZ_JACCEU010000017.1"/>
</dbReference>
<name>A0A366H1D9_9BURK</name>
<dbReference type="GO" id="GO:0016747">
    <property type="term" value="F:acyltransferase activity, transferring groups other than amino-acyl groups"/>
    <property type="evidence" value="ECO:0007669"/>
    <property type="project" value="InterPro"/>
</dbReference>
<dbReference type="Gene3D" id="3.40.630.90">
    <property type="match status" value="1"/>
</dbReference>
<dbReference type="InterPro" id="IPR041496">
    <property type="entry name" value="YitH/HolE_GNAT"/>
</dbReference>
<keyword evidence="2" id="KW-0689">Ribosomal protein</keyword>